<feature type="transmembrane region" description="Helical" evidence="6">
    <location>
        <begin position="301"/>
        <end position="321"/>
    </location>
</feature>
<dbReference type="InterPro" id="IPR052576">
    <property type="entry name" value="AA_Transporter-Related"/>
</dbReference>
<feature type="transmembrane region" description="Helical" evidence="6">
    <location>
        <begin position="105"/>
        <end position="134"/>
    </location>
</feature>
<evidence type="ECO:0000256" key="3">
    <source>
        <dbReference type="ARBA" id="ARBA00022692"/>
    </source>
</evidence>
<feature type="transmembrane region" description="Helical" evidence="6">
    <location>
        <begin position="341"/>
        <end position="359"/>
    </location>
</feature>
<evidence type="ECO:0000313" key="9">
    <source>
        <dbReference type="EMBL" id="QJC21263.1"/>
    </source>
</evidence>
<keyword evidence="3 6" id="KW-0812">Transmembrane</keyword>
<feature type="transmembrane region" description="Helical" evidence="6">
    <location>
        <begin position="268"/>
        <end position="289"/>
    </location>
</feature>
<dbReference type="Pfam" id="PF03553">
    <property type="entry name" value="Na_H_antiporter"/>
    <property type="match status" value="1"/>
</dbReference>
<dbReference type="PANTHER" id="PTHR37821">
    <property type="entry name" value="AMINO ACID TRANSPORTER YUIF-RELATED"/>
    <property type="match status" value="1"/>
</dbReference>
<protein>
    <submittedName>
        <fullName evidence="9">TRAP transporter large permease subunit</fullName>
    </submittedName>
</protein>
<evidence type="ECO:0000256" key="5">
    <source>
        <dbReference type="ARBA" id="ARBA00023136"/>
    </source>
</evidence>
<dbReference type="AlphaFoldDB" id="A0A6H2EJW6"/>
<accession>A0A6H2EJW6</accession>
<feature type="transmembrane region" description="Helical" evidence="6">
    <location>
        <begin position="146"/>
        <end position="171"/>
    </location>
</feature>
<evidence type="ECO:0000259" key="8">
    <source>
        <dbReference type="Pfam" id="PF13726"/>
    </source>
</evidence>
<evidence type="ECO:0000256" key="6">
    <source>
        <dbReference type="SAM" id="Phobius"/>
    </source>
</evidence>
<dbReference type="RefSeq" id="WP_168917205.1">
    <property type="nucleotide sequence ID" value="NZ_CP050804.1"/>
</dbReference>
<proteinExistence type="predicted"/>
<gene>
    <name evidence="9" type="ORF">HC352_01165</name>
</gene>
<dbReference type="KEGG" id="arca:HC352_01165"/>
<keyword evidence="2" id="KW-1003">Cell membrane</keyword>
<keyword evidence="4 6" id="KW-1133">Transmembrane helix</keyword>
<evidence type="ECO:0000256" key="4">
    <source>
        <dbReference type="ARBA" id="ARBA00022989"/>
    </source>
</evidence>
<evidence type="ECO:0000256" key="1">
    <source>
        <dbReference type="ARBA" id="ARBA00004651"/>
    </source>
</evidence>
<dbReference type="InterPro" id="IPR018461">
    <property type="entry name" value="Na/H_Antiport_NhaC-like_C"/>
</dbReference>
<keyword evidence="10" id="KW-1185">Reference proteome</keyword>
<evidence type="ECO:0000313" key="10">
    <source>
        <dbReference type="Proteomes" id="UP000502298"/>
    </source>
</evidence>
<dbReference type="GO" id="GO:0005886">
    <property type="term" value="C:plasma membrane"/>
    <property type="evidence" value="ECO:0007669"/>
    <property type="project" value="UniProtKB-SubCell"/>
</dbReference>
<sequence>MNAVLLAVISMLVLALVRVHVVIALFIGALVGGFSAGLGLDGTMLAFQDGLGAGAKIALSYGLLGAFAMAVAQSGLPDLLASWLISRTGNNARAKSTATVKYGLLGGILLMAIFSQNLIPVHIAFIPILIPPLLPVFNRLQLDRRVVASIITFGLVTTYMFIPLGFGSVFLNDILLGNIADAGLDISGINVMHAMAIPATGMLIGVLIAITVSYRNPRIYSSSDVSSSSTTTPVTQVPTKNTVVAVLAVLVTFGTQLLLNTLGYQADALLLGSLLGLSVFLFTGTLKLRQADQAFTNGMKMMAIIGFTMISAQGFASVMNATGHVESLVSSASELVAGNKALAALAMLIVGLIVTLGIGSSFSTLPIITTIYVPLCSALGFSPLATVAIIGTAGALGDAGSPASDSTLGPTSGLNADGQHDHIRDSVIPTFLHFNIPLLIAGWIAAMVL</sequence>
<evidence type="ECO:0000259" key="7">
    <source>
        <dbReference type="Pfam" id="PF03553"/>
    </source>
</evidence>
<feature type="transmembrane region" description="Helical" evidence="6">
    <location>
        <begin position="427"/>
        <end position="448"/>
    </location>
</feature>
<dbReference type="EMBL" id="CP050804">
    <property type="protein sequence ID" value="QJC21263.1"/>
    <property type="molecule type" value="Genomic_DNA"/>
</dbReference>
<feature type="domain" description="Na+/H+ antiporter NhaC-like C-terminal" evidence="7">
    <location>
        <begin position="151"/>
        <end position="443"/>
    </location>
</feature>
<dbReference type="InterPro" id="IPR032813">
    <property type="entry name" value="Na_H_antiport_N"/>
</dbReference>
<organism evidence="9 10">
    <name type="scientific">Arcanobacterium buesumense</name>
    <dbReference type="NCBI Taxonomy" id="2722751"/>
    <lineage>
        <taxon>Bacteria</taxon>
        <taxon>Bacillati</taxon>
        <taxon>Actinomycetota</taxon>
        <taxon>Actinomycetes</taxon>
        <taxon>Actinomycetales</taxon>
        <taxon>Actinomycetaceae</taxon>
        <taxon>Arcanobacterium</taxon>
    </lineage>
</organism>
<feature type="transmembrane region" description="Helical" evidence="6">
    <location>
        <begin position="243"/>
        <end position="262"/>
    </location>
</feature>
<feature type="transmembrane region" description="Helical" evidence="6">
    <location>
        <begin position="371"/>
        <end position="396"/>
    </location>
</feature>
<keyword evidence="5 6" id="KW-0472">Membrane</keyword>
<feature type="transmembrane region" description="Helical" evidence="6">
    <location>
        <begin position="59"/>
        <end position="85"/>
    </location>
</feature>
<dbReference type="Pfam" id="PF13726">
    <property type="entry name" value="Na_H_antiport_2"/>
    <property type="match status" value="1"/>
</dbReference>
<reference evidence="9 10" key="1">
    <citation type="submission" date="2020-03" db="EMBL/GenBank/DDBJ databases">
        <title>Complete genome of Arcanobacterium buesumensis sp. nov. strain 2701.</title>
        <authorList>
            <person name="Borowiak M."/>
            <person name="Alssahen M."/>
            <person name="Laemmler C."/>
            <person name="Malorny B."/>
            <person name="Hassan A."/>
            <person name="Prenger-Berninghoff E."/>
            <person name="Ploetz M."/>
            <person name="Abdulmawjood A."/>
        </authorList>
    </citation>
    <scope>NUCLEOTIDE SEQUENCE [LARGE SCALE GENOMIC DNA]</scope>
    <source>
        <strain evidence="9 10">2701</strain>
    </source>
</reference>
<name>A0A6H2EJW6_9ACTO</name>
<feature type="domain" description="Putative Na+/H+ antiporter N-terminal" evidence="8">
    <location>
        <begin position="2"/>
        <end position="86"/>
    </location>
</feature>
<dbReference type="PANTHER" id="PTHR37821:SF1">
    <property type="entry name" value="AMINO ACID TRANSPORTER YUIF-RELATED"/>
    <property type="match status" value="1"/>
</dbReference>
<evidence type="ECO:0000256" key="2">
    <source>
        <dbReference type="ARBA" id="ARBA00022475"/>
    </source>
</evidence>
<comment type="subcellular location">
    <subcellularLocation>
        <location evidence="1">Cell membrane</location>
        <topology evidence="1">Multi-pass membrane protein</topology>
    </subcellularLocation>
</comment>
<dbReference type="Proteomes" id="UP000502298">
    <property type="component" value="Chromosome"/>
</dbReference>
<feature type="transmembrane region" description="Helical" evidence="6">
    <location>
        <begin position="191"/>
        <end position="214"/>
    </location>
</feature>
<feature type="transmembrane region" description="Helical" evidence="6">
    <location>
        <begin position="29"/>
        <end position="47"/>
    </location>
</feature>